<organism evidence="2 3">
    <name type="scientific">Pontibacter actiniarum</name>
    <dbReference type="NCBI Taxonomy" id="323450"/>
    <lineage>
        <taxon>Bacteria</taxon>
        <taxon>Pseudomonadati</taxon>
        <taxon>Bacteroidota</taxon>
        <taxon>Cytophagia</taxon>
        <taxon>Cytophagales</taxon>
        <taxon>Hymenobacteraceae</taxon>
        <taxon>Pontibacter</taxon>
    </lineage>
</organism>
<dbReference type="STRING" id="709015.GCA_000472485_04318"/>
<dbReference type="InterPro" id="IPR046863">
    <property type="entry name" value="MbnP-like_dom"/>
</dbReference>
<dbReference type="RefSeq" id="WP_025609487.1">
    <property type="nucleotide sequence ID" value="NZ_CP021235.1"/>
</dbReference>
<evidence type="ECO:0000259" key="1">
    <source>
        <dbReference type="Pfam" id="PF20243"/>
    </source>
</evidence>
<protein>
    <recommendedName>
        <fullName evidence="1">Copper-binding protein MbnP-like domain-containing protein</fullName>
    </recommendedName>
</protein>
<gene>
    <name evidence="2" type="ORF">CA264_00700</name>
</gene>
<dbReference type="EMBL" id="CP021235">
    <property type="protein sequence ID" value="ARS34074.1"/>
    <property type="molecule type" value="Genomic_DNA"/>
</dbReference>
<dbReference type="KEGG" id="pact:CA264_00700"/>
<keyword evidence="3" id="KW-1185">Reference proteome</keyword>
<reference evidence="3" key="1">
    <citation type="submission" date="2017-05" db="EMBL/GenBank/DDBJ databases">
        <authorList>
            <person name="Ray J."/>
            <person name="Price M."/>
            <person name="Deutschbauer A."/>
        </authorList>
    </citation>
    <scope>NUCLEOTIDE SEQUENCE [LARGE SCALE GENOMIC DNA]</scope>
    <source>
        <strain evidence="3">DSM 19842</strain>
    </source>
</reference>
<dbReference type="Pfam" id="PF20243">
    <property type="entry name" value="MbnP"/>
    <property type="match status" value="1"/>
</dbReference>
<feature type="domain" description="Copper-binding protein MbnP-like" evidence="1">
    <location>
        <begin position="34"/>
        <end position="225"/>
    </location>
</feature>
<name>A0A1X9YMI2_9BACT</name>
<dbReference type="PROSITE" id="PS51257">
    <property type="entry name" value="PROKAR_LIPOPROTEIN"/>
    <property type="match status" value="1"/>
</dbReference>
<evidence type="ECO:0000313" key="2">
    <source>
        <dbReference type="EMBL" id="ARS34074.1"/>
    </source>
</evidence>
<proteinExistence type="predicted"/>
<sequence>MKPLQHILSYILLPLTLLATSCEENDTPEAKEPGTVTLDIHHTYNSEALQLNQEYATEGGTGIKFRQLRYILSNVVLTTDNGATYKVPDSYYIVEHTPTHTREQVALTGVPAGSYTSVSFAIGVDQTVNHSLDLAAGELATVSGMAWSWNTGYKFIVAEGEAFNAATGAWENYTYHVGTDANYRTVTLALPNALQVEKQTDSQVMLVAETGKLFNQVDVLQYKMVMSGAATAAVATQVAANYASMFSVHHAHSMKGN</sequence>
<dbReference type="AlphaFoldDB" id="A0A1X9YMI2"/>
<dbReference type="OrthoDB" id="1422031at2"/>
<evidence type="ECO:0000313" key="3">
    <source>
        <dbReference type="Proteomes" id="UP000266292"/>
    </source>
</evidence>
<accession>A0A1X9YMI2</accession>
<dbReference type="Proteomes" id="UP000266292">
    <property type="component" value="Chromosome"/>
</dbReference>